<keyword evidence="3" id="KW-1185">Reference proteome</keyword>
<evidence type="ECO:0000313" key="2">
    <source>
        <dbReference type="EMBL" id="KAL1844670.1"/>
    </source>
</evidence>
<feature type="compositionally biased region" description="Polar residues" evidence="1">
    <location>
        <begin position="1"/>
        <end position="16"/>
    </location>
</feature>
<dbReference type="EMBL" id="JAZHXJ010001550">
    <property type="protein sequence ID" value="KAL1844670.1"/>
    <property type="molecule type" value="Genomic_DNA"/>
</dbReference>
<gene>
    <name evidence="2" type="ORF">VTK73DRAFT_2066</name>
</gene>
<organism evidence="2 3">
    <name type="scientific">Phialemonium thermophilum</name>
    <dbReference type="NCBI Taxonomy" id="223376"/>
    <lineage>
        <taxon>Eukaryota</taxon>
        <taxon>Fungi</taxon>
        <taxon>Dikarya</taxon>
        <taxon>Ascomycota</taxon>
        <taxon>Pezizomycotina</taxon>
        <taxon>Sordariomycetes</taxon>
        <taxon>Sordariomycetidae</taxon>
        <taxon>Cephalothecales</taxon>
        <taxon>Cephalothecaceae</taxon>
        <taxon>Phialemonium</taxon>
    </lineage>
</organism>
<evidence type="ECO:0000313" key="3">
    <source>
        <dbReference type="Proteomes" id="UP001586593"/>
    </source>
</evidence>
<accession>A0ABR3VSP2</accession>
<comment type="caution">
    <text evidence="2">The sequence shown here is derived from an EMBL/GenBank/DDBJ whole genome shotgun (WGS) entry which is preliminary data.</text>
</comment>
<sequence length="160" mass="17756">MSVSSVQSIRCKQSSPEPGLVGSSPRECNKKNTACSVGLHRDSNELPARREDGIVPFDEASWMADGNQDWITYAAAFEQQRSPHAPGPASFLAWQLSYMDGQLFTGHAEDGWFTCGPLARARIRPARARIRRGGRQDEHCEGPTTDSTQKCKFSSRHRYG</sequence>
<dbReference type="Proteomes" id="UP001586593">
    <property type="component" value="Unassembled WGS sequence"/>
</dbReference>
<evidence type="ECO:0000256" key="1">
    <source>
        <dbReference type="SAM" id="MobiDB-lite"/>
    </source>
</evidence>
<reference evidence="2 3" key="1">
    <citation type="journal article" date="2024" name="Commun. Biol.">
        <title>Comparative genomic analysis of thermophilic fungi reveals convergent evolutionary adaptations and gene losses.</title>
        <authorList>
            <person name="Steindorff A.S."/>
            <person name="Aguilar-Pontes M.V."/>
            <person name="Robinson A.J."/>
            <person name="Andreopoulos B."/>
            <person name="LaButti K."/>
            <person name="Kuo A."/>
            <person name="Mondo S."/>
            <person name="Riley R."/>
            <person name="Otillar R."/>
            <person name="Haridas S."/>
            <person name="Lipzen A."/>
            <person name="Grimwood J."/>
            <person name="Schmutz J."/>
            <person name="Clum A."/>
            <person name="Reid I.D."/>
            <person name="Moisan M.C."/>
            <person name="Butler G."/>
            <person name="Nguyen T.T.M."/>
            <person name="Dewar K."/>
            <person name="Conant G."/>
            <person name="Drula E."/>
            <person name="Henrissat B."/>
            <person name="Hansel C."/>
            <person name="Singer S."/>
            <person name="Hutchinson M.I."/>
            <person name="de Vries R.P."/>
            <person name="Natvig D.O."/>
            <person name="Powell A.J."/>
            <person name="Tsang A."/>
            <person name="Grigoriev I.V."/>
        </authorList>
    </citation>
    <scope>NUCLEOTIDE SEQUENCE [LARGE SCALE GENOMIC DNA]</scope>
    <source>
        <strain evidence="2 3">ATCC 24622</strain>
    </source>
</reference>
<proteinExistence type="predicted"/>
<feature type="region of interest" description="Disordered" evidence="1">
    <location>
        <begin position="1"/>
        <end position="31"/>
    </location>
</feature>
<protein>
    <submittedName>
        <fullName evidence="2">Uncharacterized protein</fullName>
    </submittedName>
</protein>
<name>A0ABR3VSP2_9PEZI</name>
<feature type="region of interest" description="Disordered" evidence="1">
    <location>
        <begin position="129"/>
        <end position="160"/>
    </location>
</feature>